<accession>A0ABY6HYY2</accession>
<organism evidence="2 3">
    <name type="scientific">Candidatus Lokiarchaeum ossiferum</name>
    <dbReference type="NCBI Taxonomy" id="2951803"/>
    <lineage>
        <taxon>Archaea</taxon>
        <taxon>Promethearchaeati</taxon>
        <taxon>Promethearchaeota</taxon>
        <taxon>Promethearchaeia</taxon>
        <taxon>Promethearchaeales</taxon>
        <taxon>Promethearchaeaceae</taxon>
        <taxon>Candidatus Lokiarchaeum</taxon>
    </lineage>
</organism>
<name>A0ABY6HYY2_9ARCH</name>
<evidence type="ECO:0000256" key="1">
    <source>
        <dbReference type="SAM" id="MobiDB-lite"/>
    </source>
</evidence>
<dbReference type="Gene3D" id="2.60.40.1190">
    <property type="match status" value="1"/>
</dbReference>
<feature type="region of interest" description="Disordered" evidence="1">
    <location>
        <begin position="284"/>
        <end position="307"/>
    </location>
</feature>
<keyword evidence="3" id="KW-1185">Reference proteome</keyword>
<sequence length="340" mass="38783">MKKQTNKKLLFPIVVFLGFILVSPISFIAADWGDSDEDCMDHHGITRHYARYIANPEITLDGIGNESVWNREDVYRYIVAAGSNNQSEYYFKTYIHVQWVFDDTDLYILAGWNDNSFDLPVNQRDLFMLCWNINCTNYSVGMYLESNSMLTTEPGARVDNWLWARNTKANNSGVYDLIDQCHDDQSWLEAETGIYRDPEAAMIYGNWDYFTYQYQLEIRRPLTTLSPDVDVQFSNFSNSTEGRYRFALATADITGGEAHAISWTHELDFSNSVDYAYLESLNPTNTSTNSSSTGTETDNSNTDENEDKTISSIPLMFLMGMSIISVIFIKKGGVSSKELI</sequence>
<dbReference type="EMBL" id="CP104013">
    <property type="protein sequence ID" value="UYP48720.1"/>
    <property type="molecule type" value="Genomic_DNA"/>
</dbReference>
<feature type="compositionally biased region" description="Low complexity" evidence="1">
    <location>
        <begin position="284"/>
        <end position="300"/>
    </location>
</feature>
<reference evidence="2" key="1">
    <citation type="submission" date="2022-09" db="EMBL/GenBank/DDBJ databases">
        <title>Actin cytoskeleton and complex cell architecture in an #Asgard archaeon.</title>
        <authorList>
            <person name="Ponce Toledo R.I."/>
            <person name="Schleper C."/>
            <person name="Rodrigues Oliveira T."/>
            <person name="Wollweber F."/>
            <person name="Xu J."/>
            <person name="Rittmann S."/>
            <person name="Klingl A."/>
            <person name="Pilhofer M."/>
        </authorList>
    </citation>
    <scope>NUCLEOTIDE SEQUENCE</scope>
    <source>
        <strain evidence="2">B-35</strain>
    </source>
</reference>
<evidence type="ECO:0000313" key="2">
    <source>
        <dbReference type="EMBL" id="UYP48720.1"/>
    </source>
</evidence>
<proteinExistence type="predicted"/>
<protein>
    <recommendedName>
        <fullName evidence="4">Carbohydrate-binding domain-containing protein</fullName>
    </recommendedName>
</protein>
<dbReference type="Proteomes" id="UP001208689">
    <property type="component" value="Chromosome"/>
</dbReference>
<evidence type="ECO:0000313" key="3">
    <source>
        <dbReference type="Proteomes" id="UP001208689"/>
    </source>
</evidence>
<evidence type="ECO:0008006" key="4">
    <source>
        <dbReference type="Google" id="ProtNLM"/>
    </source>
</evidence>
<gene>
    <name evidence="2" type="ORF">NEF87_005005</name>
</gene>